<evidence type="ECO:0000256" key="1">
    <source>
        <dbReference type="SAM" id="MobiDB-lite"/>
    </source>
</evidence>
<feature type="region of interest" description="Disordered" evidence="1">
    <location>
        <begin position="195"/>
        <end position="216"/>
    </location>
</feature>
<feature type="compositionally biased region" description="Polar residues" evidence="1">
    <location>
        <begin position="72"/>
        <end position="89"/>
    </location>
</feature>
<feature type="compositionally biased region" description="Polar residues" evidence="1">
    <location>
        <begin position="8"/>
        <end position="20"/>
    </location>
</feature>
<protein>
    <submittedName>
        <fullName evidence="2">Uncharacterized protein</fullName>
    </submittedName>
</protein>
<feature type="compositionally biased region" description="Low complexity" evidence="1">
    <location>
        <begin position="276"/>
        <end position="287"/>
    </location>
</feature>
<feature type="region of interest" description="Disordered" evidence="1">
    <location>
        <begin position="228"/>
        <end position="292"/>
    </location>
</feature>
<evidence type="ECO:0000313" key="3">
    <source>
        <dbReference type="Proteomes" id="UP000696485"/>
    </source>
</evidence>
<feature type="region of interest" description="Disordered" evidence="1">
    <location>
        <begin position="1"/>
        <end position="25"/>
    </location>
</feature>
<feature type="region of interest" description="Disordered" evidence="1">
    <location>
        <begin position="118"/>
        <end position="177"/>
    </location>
</feature>
<dbReference type="Pfam" id="PF15365">
    <property type="entry name" value="PNRC"/>
    <property type="match status" value="1"/>
</dbReference>
<accession>A0A9P5SNM8</accession>
<keyword evidence="3" id="KW-1185">Reference proteome</keyword>
<feature type="compositionally biased region" description="Polar residues" evidence="1">
    <location>
        <begin position="48"/>
        <end position="59"/>
    </location>
</feature>
<feature type="compositionally biased region" description="Low complexity" evidence="1">
    <location>
        <begin position="142"/>
        <end position="167"/>
    </location>
</feature>
<dbReference type="EMBL" id="JAAAUY010000275">
    <property type="protein sequence ID" value="KAF9332195.1"/>
    <property type="molecule type" value="Genomic_DNA"/>
</dbReference>
<evidence type="ECO:0000313" key="2">
    <source>
        <dbReference type="EMBL" id="KAF9332195.1"/>
    </source>
</evidence>
<dbReference type="Proteomes" id="UP000696485">
    <property type="component" value="Unassembled WGS sequence"/>
</dbReference>
<feature type="region of interest" description="Disordered" evidence="1">
    <location>
        <begin position="48"/>
        <end position="105"/>
    </location>
</feature>
<feature type="compositionally biased region" description="Polar residues" evidence="1">
    <location>
        <begin position="237"/>
        <end position="253"/>
    </location>
</feature>
<name>A0A9P5SNM8_9FUNG</name>
<dbReference type="GO" id="GO:0016071">
    <property type="term" value="P:mRNA metabolic process"/>
    <property type="evidence" value="ECO:0007669"/>
    <property type="project" value="UniProtKB-ARBA"/>
</dbReference>
<proteinExistence type="predicted"/>
<dbReference type="InterPro" id="IPR028322">
    <property type="entry name" value="PNRC-like_rgn"/>
</dbReference>
<dbReference type="AlphaFoldDB" id="A0A9P5SNM8"/>
<gene>
    <name evidence="2" type="ORF">BG006_004935</name>
</gene>
<organism evidence="2 3">
    <name type="scientific">Podila minutissima</name>
    <dbReference type="NCBI Taxonomy" id="64525"/>
    <lineage>
        <taxon>Eukaryota</taxon>
        <taxon>Fungi</taxon>
        <taxon>Fungi incertae sedis</taxon>
        <taxon>Mucoromycota</taxon>
        <taxon>Mortierellomycotina</taxon>
        <taxon>Mortierellomycetes</taxon>
        <taxon>Mortierellales</taxon>
        <taxon>Mortierellaceae</taxon>
        <taxon>Podila</taxon>
    </lineage>
</organism>
<comment type="caution">
    <text evidence="2">The sequence shown here is derived from an EMBL/GenBank/DDBJ whole genome shotgun (WGS) entry which is preliminary data.</text>
</comment>
<sequence>MLPATISAPPSSGSSLPRQQRLNRKSGIAIAFQAQGSPSQTSTIAIANTNTKPRNLTQTHARHQSMPAQRPSLGSPNFAQNTLINSPGHKNSERKKCSGKRSPASMVTLNPQVQILQNSNHDQPLSPKTGINNKNKQRNHFPNQKQKNNQGNNGNNQGSNNNNSPSSKAKRVQRRKEIAATAESLAKVDLEVAMNQSPPLNPSSPPSSSTDSDNDFESAAVQLSKVGHPHHLRGYPNNPQFHASKQCDLSSSPPQRPNSAPVLPQPRKGMNTQARQPNQGRNINNQQGGAGMTRKLSFGSGLLLDTVRLNVVKASSADKIMLADRVAEKSRLYAGPTFHNSPAPNSLPIPAFSRSLGGSPVEPAVEMIPSPFFAEAASPQLNSMRQRTQSETTSWTNHHSMPGIPFQTNGLSYHLPDRMVTSSYSIPEHHLHRSDQLTAISQNLRSLLKIQSQ</sequence>
<reference evidence="2" key="1">
    <citation type="journal article" date="2020" name="Fungal Divers.">
        <title>Resolving the Mortierellaceae phylogeny through synthesis of multi-gene phylogenetics and phylogenomics.</title>
        <authorList>
            <person name="Vandepol N."/>
            <person name="Liber J."/>
            <person name="Desiro A."/>
            <person name="Na H."/>
            <person name="Kennedy M."/>
            <person name="Barry K."/>
            <person name="Grigoriev I.V."/>
            <person name="Miller A.N."/>
            <person name="O'Donnell K."/>
            <person name="Stajich J.E."/>
            <person name="Bonito G."/>
        </authorList>
    </citation>
    <scope>NUCLEOTIDE SEQUENCE</scope>
    <source>
        <strain evidence="2">NVP1</strain>
    </source>
</reference>